<dbReference type="PATRIC" id="fig|1236046.5.peg.913"/>
<name>A0A101I772_9BACT</name>
<dbReference type="EMBL" id="LGGW01000107">
    <property type="protein sequence ID" value="KUK89235.1"/>
    <property type="molecule type" value="Genomic_DNA"/>
</dbReference>
<dbReference type="Proteomes" id="UP000055014">
    <property type="component" value="Unassembled WGS sequence"/>
</dbReference>
<dbReference type="GO" id="GO:0030246">
    <property type="term" value="F:carbohydrate binding"/>
    <property type="evidence" value="ECO:0007669"/>
    <property type="project" value="TreeGrafter"/>
</dbReference>
<comment type="caution">
    <text evidence="2">The sequence shown here is derived from an EMBL/GenBank/DDBJ whole genome shotgun (WGS) entry which is preliminary data.</text>
</comment>
<evidence type="ECO:0000313" key="3">
    <source>
        <dbReference type="Proteomes" id="UP000055014"/>
    </source>
</evidence>
<dbReference type="Pfam" id="PF03480">
    <property type="entry name" value="DctP"/>
    <property type="match status" value="1"/>
</dbReference>
<sequence>MLAEIEPTGFLGIAYMDSGARSFYTVEKPILSPEDLKGMKIRTQKSEVMMDMVSAMGGNPVPMAFEEVYSALQTGVIDGAENNPPSYFETSHYEVAKHYSLDGHAMVPEILLVSVKTWNKLNDQEKEWIRMGAIAAQELQRKLWLKDETISMDAVKAAGCTIYEPEKGPFMDAVQPVYEKYASDYLDLIESIQSLAK</sequence>
<dbReference type="AlphaFoldDB" id="A0A101I772"/>
<gene>
    <name evidence="2" type="ORF">XE02_1116</name>
</gene>
<protein>
    <submittedName>
        <fullName evidence="2">C4-dicarboxylate-binding protein</fullName>
    </submittedName>
</protein>
<evidence type="ECO:0000313" key="2">
    <source>
        <dbReference type="EMBL" id="KUK89235.1"/>
    </source>
</evidence>
<dbReference type="GO" id="GO:0055085">
    <property type="term" value="P:transmembrane transport"/>
    <property type="evidence" value="ECO:0007669"/>
    <property type="project" value="InterPro"/>
</dbReference>
<organism evidence="2 3">
    <name type="scientific">Mesotoga infera</name>
    <dbReference type="NCBI Taxonomy" id="1236046"/>
    <lineage>
        <taxon>Bacteria</taxon>
        <taxon>Thermotogati</taxon>
        <taxon>Thermotogota</taxon>
        <taxon>Thermotogae</taxon>
        <taxon>Kosmotogales</taxon>
        <taxon>Kosmotogaceae</taxon>
        <taxon>Mesotoga</taxon>
    </lineage>
</organism>
<dbReference type="SUPFAM" id="SSF53850">
    <property type="entry name" value="Periplasmic binding protein-like II"/>
    <property type="match status" value="1"/>
</dbReference>
<evidence type="ECO:0000256" key="1">
    <source>
        <dbReference type="ARBA" id="ARBA00022729"/>
    </source>
</evidence>
<accession>A0A101I772</accession>
<keyword evidence="1" id="KW-0732">Signal</keyword>
<dbReference type="PANTHER" id="PTHR33376">
    <property type="match status" value="1"/>
</dbReference>
<proteinExistence type="predicted"/>
<reference evidence="3" key="1">
    <citation type="journal article" date="2015" name="MBio">
        <title>Genome-Resolved Metagenomic Analysis Reveals Roles for Candidate Phyla and Other Microbial Community Members in Biogeochemical Transformations in Oil Reservoirs.</title>
        <authorList>
            <person name="Hu P."/>
            <person name="Tom L."/>
            <person name="Singh A."/>
            <person name="Thomas B.C."/>
            <person name="Baker B.J."/>
            <person name="Piceno Y.M."/>
            <person name="Andersen G.L."/>
            <person name="Banfield J.F."/>
        </authorList>
    </citation>
    <scope>NUCLEOTIDE SEQUENCE [LARGE SCALE GENOMIC DNA]</scope>
</reference>
<dbReference type="InterPro" id="IPR038404">
    <property type="entry name" value="TRAP_DctP_sf"/>
</dbReference>
<dbReference type="PANTHER" id="PTHR33376:SF2">
    <property type="entry name" value="DICARBOXYLATE-BINDING PERIPLASMIC PROTEIN"/>
    <property type="match status" value="1"/>
</dbReference>
<dbReference type="NCBIfam" id="NF037995">
    <property type="entry name" value="TRAP_S1"/>
    <property type="match status" value="1"/>
</dbReference>
<dbReference type="Gene3D" id="3.40.190.170">
    <property type="entry name" value="Bacterial extracellular solute-binding protein, family 7"/>
    <property type="match status" value="1"/>
</dbReference>
<feature type="non-terminal residue" evidence="2">
    <location>
        <position position="1"/>
    </location>
</feature>
<dbReference type="InterPro" id="IPR018389">
    <property type="entry name" value="DctP_fam"/>
</dbReference>